<accession>A0A368L4Q5</accession>
<keyword evidence="5" id="KW-0653">Protein transport</keyword>
<comment type="similarity">
    <text evidence="5">Belongs to the TatC family.</text>
</comment>
<dbReference type="OrthoDB" id="9777044at2"/>
<feature type="transmembrane region" description="Helical" evidence="5">
    <location>
        <begin position="33"/>
        <end position="53"/>
    </location>
</feature>
<dbReference type="InterPro" id="IPR002033">
    <property type="entry name" value="TatC"/>
</dbReference>
<dbReference type="Proteomes" id="UP000252357">
    <property type="component" value="Unassembled WGS sequence"/>
</dbReference>
<dbReference type="PANTHER" id="PTHR30371">
    <property type="entry name" value="SEC-INDEPENDENT PROTEIN TRANSLOCASE PROTEIN TATC"/>
    <property type="match status" value="1"/>
</dbReference>
<feature type="transmembrane region" description="Helical" evidence="5">
    <location>
        <begin position="172"/>
        <end position="195"/>
    </location>
</feature>
<feature type="transmembrane region" description="Helical" evidence="5">
    <location>
        <begin position="91"/>
        <end position="110"/>
    </location>
</feature>
<dbReference type="PRINTS" id="PR01840">
    <property type="entry name" value="TATCFAMILY"/>
</dbReference>
<keyword evidence="3 5" id="KW-1133">Transmembrane helix</keyword>
<protein>
    <recommendedName>
        <fullName evidence="5">Sec-independent protein translocase protein TatC</fullName>
    </recommendedName>
</protein>
<organism evidence="6 7">
    <name type="scientific">Parvibium lacunae</name>
    <dbReference type="NCBI Taxonomy" id="1888893"/>
    <lineage>
        <taxon>Bacteria</taxon>
        <taxon>Pseudomonadati</taxon>
        <taxon>Pseudomonadota</taxon>
        <taxon>Betaproteobacteria</taxon>
        <taxon>Burkholderiales</taxon>
        <taxon>Alcaligenaceae</taxon>
        <taxon>Parvibium</taxon>
    </lineage>
</organism>
<evidence type="ECO:0000256" key="1">
    <source>
        <dbReference type="ARBA" id="ARBA00004141"/>
    </source>
</evidence>
<reference evidence="6 7" key="1">
    <citation type="journal article" date="2018" name="Int. J. Syst. Evol. Microbiol.">
        <title>Parvibium lacunae gen. nov., sp. nov., a new member of the family Alcaligenaceae isolated from a freshwater pond.</title>
        <authorList>
            <person name="Chen W.M."/>
            <person name="Xie P.B."/>
            <person name="Hsu M.Y."/>
            <person name="Sheu S.Y."/>
        </authorList>
    </citation>
    <scope>NUCLEOTIDE SEQUENCE [LARGE SCALE GENOMIC DNA]</scope>
    <source>
        <strain evidence="6 7">KMB9</strain>
    </source>
</reference>
<dbReference type="PANTHER" id="PTHR30371:SF0">
    <property type="entry name" value="SEC-INDEPENDENT PROTEIN TRANSLOCASE PROTEIN TATC, CHLOROPLASTIC-RELATED"/>
    <property type="match status" value="1"/>
</dbReference>
<proteinExistence type="inferred from homology"/>
<dbReference type="GO" id="GO:0033281">
    <property type="term" value="C:TAT protein transport complex"/>
    <property type="evidence" value="ECO:0007669"/>
    <property type="project" value="UniProtKB-UniRule"/>
</dbReference>
<feature type="transmembrane region" description="Helical" evidence="5">
    <location>
        <begin position="122"/>
        <end position="152"/>
    </location>
</feature>
<keyword evidence="5" id="KW-0813">Transport</keyword>
<dbReference type="NCBIfam" id="TIGR00945">
    <property type="entry name" value="tatC"/>
    <property type="match status" value="1"/>
</dbReference>
<dbReference type="Pfam" id="PF00902">
    <property type="entry name" value="TatC"/>
    <property type="match status" value="1"/>
</dbReference>
<evidence type="ECO:0000256" key="4">
    <source>
        <dbReference type="ARBA" id="ARBA00023136"/>
    </source>
</evidence>
<dbReference type="AlphaFoldDB" id="A0A368L4Q5"/>
<dbReference type="RefSeq" id="WP_114402652.1">
    <property type="nucleotide sequence ID" value="NZ_QPGB01000002.1"/>
</dbReference>
<dbReference type="EMBL" id="QPGB01000002">
    <property type="protein sequence ID" value="RCS58568.1"/>
    <property type="molecule type" value="Genomic_DNA"/>
</dbReference>
<sequence>MADSSPPPQPETPAAANGSDTFMSHLLELRNRVLWSLLAVLFVTGGLLVWPGMGAVYDFLAEPMISTLPAGTKMIATSVISPFLTPLKVTLLAGFMLALPVVLYQAWRFVAPGLYQHEKMIALPILVSATVLFYLGVAFCYFLIFKQFFVFIAKMAPQSITAAPDIEAYLDFVMSMFIAFGLAFEVPVVVIVLVLLGITTVAKLREIRGYVVIGITVIAAVVTPPDVFSQIALGLPMWLLYELGILVAVLLERQRPAAVSE</sequence>
<dbReference type="GO" id="GO:0065002">
    <property type="term" value="P:intracellular protein transmembrane transport"/>
    <property type="evidence" value="ECO:0007669"/>
    <property type="project" value="TreeGrafter"/>
</dbReference>
<evidence type="ECO:0000256" key="3">
    <source>
        <dbReference type="ARBA" id="ARBA00022989"/>
    </source>
</evidence>
<dbReference type="HAMAP" id="MF_00902">
    <property type="entry name" value="TatC"/>
    <property type="match status" value="1"/>
</dbReference>
<dbReference type="GO" id="GO:0009977">
    <property type="term" value="F:proton motive force dependent protein transmembrane transporter activity"/>
    <property type="evidence" value="ECO:0007669"/>
    <property type="project" value="TreeGrafter"/>
</dbReference>
<evidence type="ECO:0000313" key="7">
    <source>
        <dbReference type="Proteomes" id="UP000252357"/>
    </source>
</evidence>
<comment type="caution">
    <text evidence="6">The sequence shown here is derived from an EMBL/GenBank/DDBJ whole genome shotgun (WGS) entry which is preliminary data.</text>
</comment>
<comment type="function">
    <text evidence="5">Part of the twin-arginine translocation (Tat) system that transports large folded proteins containing a characteristic twin-arginine motif in their signal peptide across membranes. Together with TatB, TatC is part of a receptor directly interacting with Tat signal peptides.</text>
</comment>
<comment type="subunit">
    <text evidence="5">The Tat system comprises two distinct complexes: a TatABC complex, containing multiple copies of TatA, TatB and TatC subunits, and a separate TatA complex, containing only TatA subunits. Substrates initially bind to the TatABC complex, which probably triggers association of the separate TatA complex to form the active translocon.</text>
</comment>
<keyword evidence="2 5" id="KW-0812">Transmembrane</keyword>
<evidence type="ECO:0000256" key="5">
    <source>
        <dbReference type="HAMAP-Rule" id="MF_00902"/>
    </source>
</evidence>
<keyword evidence="5" id="KW-1003">Cell membrane</keyword>
<gene>
    <name evidence="5 6" type="primary">tatC</name>
    <name evidence="6" type="ORF">DU000_07115</name>
</gene>
<keyword evidence="4 5" id="KW-0472">Membrane</keyword>
<evidence type="ECO:0000256" key="2">
    <source>
        <dbReference type="ARBA" id="ARBA00022692"/>
    </source>
</evidence>
<name>A0A368L4Q5_9BURK</name>
<evidence type="ECO:0000313" key="6">
    <source>
        <dbReference type="EMBL" id="RCS58568.1"/>
    </source>
</evidence>
<feature type="transmembrane region" description="Helical" evidence="5">
    <location>
        <begin position="231"/>
        <end position="251"/>
    </location>
</feature>
<keyword evidence="5" id="KW-0811">Translocation</keyword>
<dbReference type="GO" id="GO:0043953">
    <property type="term" value="P:protein transport by the Tat complex"/>
    <property type="evidence" value="ECO:0007669"/>
    <property type="project" value="UniProtKB-UniRule"/>
</dbReference>
<comment type="subcellular location">
    <subcellularLocation>
        <location evidence="5">Cell membrane</location>
        <topology evidence="5">Multi-pass membrane protein</topology>
    </subcellularLocation>
    <subcellularLocation>
        <location evidence="1">Membrane</location>
        <topology evidence="1">Multi-pass membrane protein</topology>
    </subcellularLocation>
</comment>
<feature type="transmembrane region" description="Helical" evidence="5">
    <location>
        <begin position="207"/>
        <end position="225"/>
    </location>
</feature>
<keyword evidence="7" id="KW-1185">Reference proteome</keyword>